<feature type="region of interest" description="Disordered" evidence="1">
    <location>
        <begin position="57"/>
        <end position="91"/>
    </location>
</feature>
<dbReference type="EMBL" id="CAJVPZ010010804">
    <property type="protein sequence ID" value="CAG8623521.1"/>
    <property type="molecule type" value="Genomic_DNA"/>
</dbReference>
<feature type="region of interest" description="Disordered" evidence="1">
    <location>
        <begin position="1"/>
        <end position="30"/>
    </location>
</feature>
<name>A0A9N9GPB7_9GLOM</name>
<dbReference type="AlphaFoldDB" id="A0A9N9GPB7"/>
<accession>A0A9N9GPB7</accession>
<sequence length="91" mass="10410">EAKRHKQERSGGNNLNENNTDKEQDIESSERLDVLIQDIAAGKDVKMLSQEDESLETLLKKDRNEENQQVPNNTIKQIEMSTDLQQDGLDD</sequence>
<feature type="compositionally biased region" description="Basic and acidic residues" evidence="1">
    <location>
        <begin position="19"/>
        <end position="30"/>
    </location>
</feature>
<reference evidence="2" key="1">
    <citation type="submission" date="2021-06" db="EMBL/GenBank/DDBJ databases">
        <authorList>
            <person name="Kallberg Y."/>
            <person name="Tangrot J."/>
            <person name="Rosling A."/>
        </authorList>
    </citation>
    <scope>NUCLEOTIDE SEQUENCE</scope>
    <source>
        <strain evidence="2">IN212</strain>
    </source>
</reference>
<evidence type="ECO:0000313" key="3">
    <source>
        <dbReference type="Proteomes" id="UP000789396"/>
    </source>
</evidence>
<keyword evidence="3" id="KW-1185">Reference proteome</keyword>
<organism evidence="2 3">
    <name type="scientific">Racocetra fulgida</name>
    <dbReference type="NCBI Taxonomy" id="60492"/>
    <lineage>
        <taxon>Eukaryota</taxon>
        <taxon>Fungi</taxon>
        <taxon>Fungi incertae sedis</taxon>
        <taxon>Mucoromycota</taxon>
        <taxon>Glomeromycotina</taxon>
        <taxon>Glomeromycetes</taxon>
        <taxon>Diversisporales</taxon>
        <taxon>Gigasporaceae</taxon>
        <taxon>Racocetra</taxon>
    </lineage>
</organism>
<comment type="caution">
    <text evidence="2">The sequence shown here is derived from an EMBL/GenBank/DDBJ whole genome shotgun (WGS) entry which is preliminary data.</text>
</comment>
<feature type="compositionally biased region" description="Polar residues" evidence="1">
    <location>
        <begin position="67"/>
        <end position="85"/>
    </location>
</feature>
<feature type="non-terminal residue" evidence="2">
    <location>
        <position position="1"/>
    </location>
</feature>
<dbReference type="Proteomes" id="UP000789396">
    <property type="component" value="Unassembled WGS sequence"/>
</dbReference>
<proteinExistence type="predicted"/>
<protein>
    <submittedName>
        <fullName evidence="2">14873_t:CDS:1</fullName>
    </submittedName>
</protein>
<evidence type="ECO:0000256" key="1">
    <source>
        <dbReference type="SAM" id="MobiDB-lite"/>
    </source>
</evidence>
<dbReference type="OrthoDB" id="2491078at2759"/>
<evidence type="ECO:0000313" key="2">
    <source>
        <dbReference type="EMBL" id="CAG8623521.1"/>
    </source>
</evidence>
<gene>
    <name evidence="2" type="ORF">RFULGI_LOCUS7446</name>
</gene>